<organism evidence="2 3">
    <name type="scientific">Psychromicrobium silvestre</name>
    <dbReference type="NCBI Taxonomy" id="1645614"/>
    <lineage>
        <taxon>Bacteria</taxon>
        <taxon>Bacillati</taxon>
        <taxon>Actinomycetota</taxon>
        <taxon>Actinomycetes</taxon>
        <taxon>Micrococcales</taxon>
        <taxon>Micrococcaceae</taxon>
        <taxon>Psychromicrobium</taxon>
    </lineage>
</organism>
<dbReference type="InterPro" id="IPR009045">
    <property type="entry name" value="Zn_M74/Hedgehog-like"/>
</dbReference>
<comment type="caution">
    <text evidence="2">The sequence shown here is derived from an EMBL/GenBank/DDBJ whole genome shotgun (WGS) entry which is preliminary data.</text>
</comment>
<evidence type="ECO:0000313" key="3">
    <source>
        <dbReference type="Proteomes" id="UP000521748"/>
    </source>
</evidence>
<evidence type="ECO:0000313" key="2">
    <source>
        <dbReference type="EMBL" id="NYE95231.1"/>
    </source>
</evidence>
<dbReference type="Proteomes" id="UP000521748">
    <property type="component" value="Unassembled WGS sequence"/>
</dbReference>
<dbReference type="AlphaFoldDB" id="A0A7Y9LTC6"/>
<dbReference type="GO" id="GO:0006508">
    <property type="term" value="P:proteolysis"/>
    <property type="evidence" value="ECO:0007669"/>
    <property type="project" value="InterPro"/>
</dbReference>
<dbReference type="EMBL" id="JACBYQ010000001">
    <property type="protein sequence ID" value="NYE95231.1"/>
    <property type="molecule type" value="Genomic_DNA"/>
</dbReference>
<reference evidence="2 3" key="1">
    <citation type="submission" date="2020-07" db="EMBL/GenBank/DDBJ databases">
        <title>Sequencing the genomes of 1000 actinobacteria strains.</title>
        <authorList>
            <person name="Klenk H.-P."/>
        </authorList>
    </citation>
    <scope>NUCLEOTIDE SEQUENCE [LARGE SCALE GENOMIC DNA]</scope>
    <source>
        <strain evidence="2 3">DSM 102047</strain>
    </source>
</reference>
<keyword evidence="2" id="KW-0121">Carboxypeptidase</keyword>
<dbReference type="EC" id="3.4.16.4" evidence="2"/>
<keyword evidence="2" id="KW-0378">Hydrolase</keyword>
<dbReference type="SUPFAM" id="SSF55166">
    <property type="entry name" value="Hedgehog/DD-peptidase"/>
    <property type="match status" value="1"/>
</dbReference>
<accession>A0A7Y9LTC6</accession>
<dbReference type="InterPro" id="IPR052179">
    <property type="entry name" value="DD-CPase-like"/>
</dbReference>
<dbReference type="PANTHER" id="PTHR34385:SF1">
    <property type="entry name" value="PEPTIDOGLYCAN L-ALANYL-D-GLUTAMATE ENDOPEPTIDASE CWLK"/>
    <property type="match status" value="1"/>
</dbReference>
<gene>
    <name evidence="2" type="ORF">FHU41_001452</name>
</gene>
<dbReference type="CDD" id="cd14852">
    <property type="entry name" value="LD-carboxypeptidase"/>
    <property type="match status" value="1"/>
</dbReference>
<name>A0A7Y9LTC6_9MICC</name>
<dbReference type="InterPro" id="IPR003709">
    <property type="entry name" value="VanY-like_core_dom"/>
</dbReference>
<dbReference type="GO" id="GO:0009002">
    <property type="term" value="F:serine-type D-Ala-D-Ala carboxypeptidase activity"/>
    <property type="evidence" value="ECO:0007669"/>
    <property type="project" value="UniProtKB-EC"/>
</dbReference>
<sequence>MSAASAPLDRRAALRLGLYGMGVLGLAACEGPDSSNDSGSTAAGQQAGVVNTVPAPGQKAPTAPANSLDDPRSIWVIVNKRRPLKPANYHPSDLVRPAVSSNVGGETAMLRAPAAAALEKMAKAAQVHGTPLTLVSGFRSYQTQVSTYGSFAAATGISGADHASARPGYSEHQTGLAVDIGNGGGCNLQPCFAGQPLAAWVAQNCHTFGFVVRYQLNFQDQTGYFAEPWHLRYVGVELATAVKKSGLHSLEQYFGLDPAPDYS</sequence>
<dbReference type="PANTHER" id="PTHR34385">
    <property type="entry name" value="D-ALANYL-D-ALANINE CARBOXYPEPTIDASE"/>
    <property type="match status" value="1"/>
</dbReference>
<dbReference type="RefSeq" id="WP_343046270.1">
    <property type="nucleotide sequence ID" value="NZ_JACBYQ010000001.1"/>
</dbReference>
<dbReference type="Gene3D" id="3.30.1380.10">
    <property type="match status" value="1"/>
</dbReference>
<keyword evidence="3" id="KW-1185">Reference proteome</keyword>
<dbReference type="Pfam" id="PF02557">
    <property type="entry name" value="VanY"/>
    <property type="match status" value="1"/>
</dbReference>
<evidence type="ECO:0000259" key="1">
    <source>
        <dbReference type="Pfam" id="PF02557"/>
    </source>
</evidence>
<keyword evidence="2" id="KW-0645">Protease</keyword>
<protein>
    <submittedName>
        <fullName evidence="2">D-alanyl-D-alanine carboxypeptidase</fullName>
        <ecNumber evidence="2">3.4.16.4</ecNumber>
    </submittedName>
</protein>
<dbReference type="InterPro" id="IPR058193">
    <property type="entry name" value="VanY/YodJ_core_dom"/>
</dbReference>
<proteinExistence type="predicted"/>
<feature type="domain" description="D-alanyl-D-alanine carboxypeptidase-like core" evidence="1">
    <location>
        <begin position="109"/>
        <end position="235"/>
    </location>
</feature>